<dbReference type="CDD" id="cd14789">
    <property type="entry name" value="Tiki"/>
    <property type="match status" value="1"/>
</dbReference>
<dbReference type="InterPro" id="IPR002816">
    <property type="entry name" value="TraB/PrgY/GumN_fam"/>
</dbReference>
<dbReference type="PANTHER" id="PTHR40590:SF1">
    <property type="entry name" value="CYTOPLASMIC PROTEIN"/>
    <property type="match status" value="1"/>
</dbReference>
<organism evidence="2 3">
    <name type="scientific">Hankyongella ginsenosidimutans</name>
    <dbReference type="NCBI Taxonomy" id="1763828"/>
    <lineage>
        <taxon>Bacteria</taxon>
        <taxon>Pseudomonadati</taxon>
        <taxon>Pseudomonadota</taxon>
        <taxon>Alphaproteobacteria</taxon>
        <taxon>Sphingomonadales</taxon>
        <taxon>Sphingomonadaceae</taxon>
        <taxon>Hankyongella</taxon>
    </lineage>
</organism>
<dbReference type="RefSeq" id="WP_222873850.1">
    <property type="nucleotide sequence ID" value="NZ_CP039704.1"/>
</dbReference>
<dbReference type="EMBL" id="CP039704">
    <property type="protein sequence ID" value="QCI79041.1"/>
    <property type="molecule type" value="Genomic_DNA"/>
</dbReference>
<gene>
    <name evidence="2" type="ORF">E6W36_03960</name>
</gene>
<dbReference type="AlphaFoldDB" id="A0A4D7C1X1"/>
<reference evidence="3" key="1">
    <citation type="submission" date="2019-04" db="EMBL/GenBank/DDBJ databases">
        <title>Complete genome sequence of Sphingomonas sp. W1-2-3.</title>
        <authorList>
            <person name="Im W.T."/>
        </authorList>
    </citation>
    <scope>NUCLEOTIDE SEQUENCE [LARGE SCALE GENOMIC DNA]</scope>
    <source>
        <strain evidence="3">W1-2-3</strain>
    </source>
</reference>
<dbReference type="PANTHER" id="PTHR40590">
    <property type="entry name" value="CYTOPLASMIC PROTEIN-RELATED"/>
    <property type="match status" value="1"/>
</dbReference>
<protein>
    <submittedName>
        <fullName evidence="2">TraB/GumN family protein</fullName>
    </submittedName>
</protein>
<name>A0A4D7C1X1_9SPHN</name>
<dbReference type="InterPro" id="IPR047111">
    <property type="entry name" value="YbaP-like"/>
</dbReference>
<evidence type="ECO:0000256" key="1">
    <source>
        <dbReference type="SAM" id="SignalP"/>
    </source>
</evidence>
<proteinExistence type="predicted"/>
<evidence type="ECO:0000313" key="3">
    <source>
        <dbReference type="Proteomes" id="UP000298714"/>
    </source>
</evidence>
<feature type="chain" id="PRO_5020899509" evidence="1">
    <location>
        <begin position="22"/>
        <end position="251"/>
    </location>
</feature>
<keyword evidence="3" id="KW-1185">Reference proteome</keyword>
<evidence type="ECO:0000313" key="2">
    <source>
        <dbReference type="EMBL" id="QCI79041.1"/>
    </source>
</evidence>
<sequence length="251" mass="27589">MLHLLRRLWLVLLLGLAPAHAQPADQPAITTPTKATPALWRATGPAGAIYLFGTIHLLPPALAWRTPAYEQALTTSNRLMLELDERNLNPAVLQPTILRLGLLPEDRSLRDELGDELYNQLSDAGAQVGVPEVTLRRMRPWLAAVSLSAIAATRMGLNPEAGVDRAILTQANALGLPVEGLETADEQFVHLSRLDGDAGRALVKQTVDDLRDARTLFDRLLVAWASGDPVLLERNWWTGQPKNRRSSTRNC</sequence>
<dbReference type="Proteomes" id="UP000298714">
    <property type="component" value="Chromosome"/>
</dbReference>
<dbReference type="Pfam" id="PF01963">
    <property type="entry name" value="TraB_PrgY_gumN"/>
    <property type="match status" value="1"/>
</dbReference>
<keyword evidence="1" id="KW-0732">Signal</keyword>
<accession>A0A4D7C1X1</accession>
<dbReference type="KEGG" id="hgn:E6W36_03960"/>
<feature type="signal peptide" evidence="1">
    <location>
        <begin position="1"/>
        <end position="21"/>
    </location>
</feature>